<name>A0AAV5APN8_9AGAM</name>
<protein>
    <submittedName>
        <fullName evidence="3">Uncharacterized protein</fullName>
    </submittedName>
</protein>
<feature type="compositionally biased region" description="Basic and acidic residues" evidence="1">
    <location>
        <begin position="450"/>
        <end position="463"/>
    </location>
</feature>
<feature type="compositionally biased region" description="Polar residues" evidence="1">
    <location>
        <begin position="435"/>
        <end position="444"/>
    </location>
</feature>
<evidence type="ECO:0000256" key="1">
    <source>
        <dbReference type="SAM" id="MobiDB-lite"/>
    </source>
</evidence>
<gene>
    <name evidence="3" type="ORF">Clacol_009280</name>
</gene>
<evidence type="ECO:0000256" key="2">
    <source>
        <dbReference type="SAM" id="Phobius"/>
    </source>
</evidence>
<reference evidence="3" key="1">
    <citation type="submission" date="2021-10" db="EMBL/GenBank/DDBJ databases">
        <title>De novo Genome Assembly of Clathrus columnatus (Basidiomycota, Fungi) Using Illumina and Nanopore Sequence Data.</title>
        <authorList>
            <person name="Ogiso-Tanaka E."/>
            <person name="Itagaki H."/>
            <person name="Hosoya T."/>
            <person name="Hosaka K."/>
        </authorList>
    </citation>
    <scope>NUCLEOTIDE SEQUENCE</scope>
    <source>
        <strain evidence="3">MO-923</strain>
    </source>
</reference>
<keyword evidence="2" id="KW-0812">Transmembrane</keyword>
<dbReference type="Proteomes" id="UP001050691">
    <property type="component" value="Unassembled WGS sequence"/>
</dbReference>
<keyword evidence="4" id="KW-1185">Reference proteome</keyword>
<accession>A0AAV5APN8</accession>
<organism evidence="3 4">
    <name type="scientific">Clathrus columnatus</name>
    <dbReference type="NCBI Taxonomy" id="1419009"/>
    <lineage>
        <taxon>Eukaryota</taxon>
        <taxon>Fungi</taxon>
        <taxon>Dikarya</taxon>
        <taxon>Basidiomycota</taxon>
        <taxon>Agaricomycotina</taxon>
        <taxon>Agaricomycetes</taxon>
        <taxon>Phallomycetidae</taxon>
        <taxon>Phallales</taxon>
        <taxon>Clathraceae</taxon>
        <taxon>Clathrus</taxon>
    </lineage>
</organism>
<feature type="region of interest" description="Disordered" evidence="1">
    <location>
        <begin position="1"/>
        <end position="20"/>
    </location>
</feature>
<dbReference type="AlphaFoldDB" id="A0AAV5APN8"/>
<evidence type="ECO:0000313" key="4">
    <source>
        <dbReference type="Proteomes" id="UP001050691"/>
    </source>
</evidence>
<comment type="caution">
    <text evidence="3">The sequence shown here is derived from an EMBL/GenBank/DDBJ whole genome shotgun (WGS) entry which is preliminary data.</text>
</comment>
<keyword evidence="2" id="KW-0472">Membrane</keyword>
<evidence type="ECO:0000313" key="3">
    <source>
        <dbReference type="EMBL" id="GJJ15008.1"/>
    </source>
</evidence>
<feature type="transmembrane region" description="Helical" evidence="2">
    <location>
        <begin position="138"/>
        <end position="156"/>
    </location>
</feature>
<sequence length="477" mass="52673">MPALNSHVNRRRESNDHNGGGIGQAVMNNLNFTNVFAIVFGLLNLKERWETHRDNRKEAELRRNLLAQGVDPHGLNRGSQTVRYRDHPSSENIGLAEENLQTTPSAAATPLELDPEELRPVRQRNRNCCVCCGIRCDLIFKALGIVLALYFFYGAFKLYKWVSTPSPTGLEDMPEYSISLGCTSAPFVYPKDVFSTAHVTNETKFTMDITGGALGTVFLTRGDSSSVVVKMSLTTDEEPLLKKSTAYLQEESTDATFSLTTPFSSISDDACMRFDIVLQIPKELKTLSLKSQSIVHVKYDEQAPLFLNDIEIDLTSRTADNLLLPNNEISADKVMFTMRGGYLVGSLSFRDEARVSTNYGNTVTNLHVSPLPISKHLKDPARLMTSGGSCRTDIIYSNPESRVISSSHSSTQGDLYLTYRNAGYNGSIAVQARSTTSTGVQSDMSGKPGGKTERWVGDKDGDDKMDVKTPGWVGLYF</sequence>
<dbReference type="EMBL" id="BPWL01000010">
    <property type="protein sequence ID" value="GJJ15008.1"/>
    <property type="molecule type" value="Genomic_DNA"/>
</dbReference>
<feature type="region of interest" description="Disordered" evidence="1">
    <location>
        <begin position="435"/>
        <end position="463"/>
    </location>
</feature>
<keyword evidence="2" id="KW-1133">Transmembrane helix</keyword>
<proteinExistence type="predicted"/>